<feature type="transmembrane region" description="Helical" evidence="2">
    <location>
        <begin position="267"/>
        <end position="286"/>
    </location>
</feature>
<evidence type="ECO:0000256" key="1">
    <source>
        <dbReference type="ARBA" id="ARBA00001946"/>
    </source>
</evidence>
<accession>A0A917N714</accession>
<dbReference type="NCBIfam" id="TIGR00254">
    <property type="entry name" value="GGDEF"/>
    <property type="match status" value="1"/>
</dbReference>
<dbReference type="SMART" id="SM00091">
    <property type="entry name" value="PAS"/>
    <property type="match status" value="2"/>
</dbReference>
<dbReference type="Pfam" id="PF00563">
    <property type="entry name" value="EAL"/>
    <property type="match status" value="1"/>
</dbReference>
<feature type="domain" description="PAS" evidence="3">
    <location>
        <begin position="422"/>
        <end position="467"/>
    </location>
</feature>
<dbReference type="Gene3D" id="3.20.20.450">
    <property type="entry name" value="EAL domain"/>
    <property type="match status" value="1"/>
</dbReference>
<dbReference type="InterPro" id="IPR035919">
    <property type="entry name" value="EAL_sf"/>
</dbReference>
<dbReference type="Gene3D" id="3.30.70.270">
    <property type="match status" value="1"/>
</dbReference>
<keyword evidence="2" id="KW-1133">Transmembrane helix</keyword>
<evidence type="ECO:0000259" key="4">
    <source>
        <dbReference type="PROSITE" id="PS50113"/>
    </source>
</evidence>
<dbReference type="PROSITE" id="PS50883">
    <property type="entry name" value="EAL"/>
    <property type="match status" value="1"/>
</dbReference>
<feature type="transmembrane region" description="Helical" evidence="2">
    <location>
        <begin position="7"/>
        <end position="25"/>
    </location>
</feature>
<evidence type="ECO:0000256" key="2">
    <source>
        <dbReference type="SAM" id="Phobius"/>
    </source>
</evidence>
<sequence>MPKDWKAPSIIFLTYYLMATCALLLSRGEHSLAVVWYANAAMGVYFAGQHLLTQSRLHWPKALFAVLFASLAADLPFSQNVLMSFMLAVANVFAVFLSAYLIRQHAALDRAMHSPKDFMIILSCTCLIAPGVSASLGATVVSLQGVDTLFEAWSSGFIGHLSGGISMTAIALAYTLIGPRVLVQRALNLGNLASIGIALIVSFVALQYLSFPYIYVAAILLLVAFTSFEGMAISAIGISVSLSALIALGLEGFDASRQPHMPEVYSYIPLVLSFLPPMLLAVSMAATRRAKTEIVSIRRRAAQIYEKTPVAMHSIDDEGVITAVSDTWLDLLGYHRDDVVGQKSSVFLTKESQHRAIHEVLPTFFKTGRLDKVEYQFVKANGEILDIELSAILDTSSGVTRSFAVLGDVTLEKQLTQELSRDKELIEITLKSMGDGMVSTDTDGRISYLNPVAEQLIGIEQHEALGRKFEDVVMLCDVETQEVLPNPTAVKNQTGEQSRFSSTATLKSKTGDEFVVQQLVSPIIDKFNAVRGTVIVFQDITETRAISERMSYLAQHDVLTDLPNRLLLTDRLNHACSSHARTNHGFALLFMDLDNFKTINDTLGHNEGDKLLKVIAERLQSITRDNDTVCRLGGDEFIVLLEGVESSYDITRVCKQILNKINAPIWNERIEYSVTSSIGIAMCPKDGTDADTLMRRADAAMYRAKGLGRNTFSFYSTNLEQEASQRLKLEQDLRQAIETDQISIAYQPIIDAETQEVVYAEALCRWYDKDGHAVPPDVFIPVAEETRLINRLGQQLLAKVCKDIKVFVQQENAGYRKISVNISAVQLETPGFLKDVKRLLRTESIDSECLIFELTETSLMSDPDRSLKVMRKIRDLGIQIAIDDFGTGYSSLSYLKRYPVDILKIDREFVRDIEVDKQDKAFIKAIVSMAKVLDITVVAEGVETQKQARALTKMGCDYLQGYLFGKPGALQNKKPASAENKSAIQSVNYDI</sequence>
<gene>
    <name evidence="7" type="ORF">GCM10009332_06170</name>
</gene>
<evidence type="ECO:0000313" key="8">
    <source>
        <dbReference type="Proteomes" id="UP000613743"/>
    </source>
</evidence>
<dbReference type="Pfam" id="PF00990">
    <property type="entry name" value="GGDEF"/>
    <property type="match status" value="1"/>
</dbReference>
<dbReference type="Gene3D" id="3.30.450.20">
    <property type="entry name" value="PAS domain"/>
    <property type="match status" value="2"/>
</dbReference>
<dbReference type="InterPro" id="IPR029787">
    <property type="entry name" value="Nucleotide_cyclase"/>
</dbReference>
<feature type="domain" description="PAC" evidence="4">
    <location>
        <begin position="500"/>
        <end position="552"/>
    </location>
</feature>
<evidence type="ECO:0008006" key="9">
    <source>
        <dbReference type="Google" id="ProtNLM"/>
    </source>
</evidence>
<evidence type="ECO:0000259" key="6">
    <source>
        <dbReference type="PROSITE" id="PS50887"/>
    </source>
</evidence>
<reference evidence="7" key="2">
    <citation type="submission" date="2020-09" db="EMBL/GenBank/DDBJ databases">
        <authorList>
            <person name="Sun Q."/>
            <person name="Ohkuma M."/>
        </authorList>
    </citation>
    <scope>NUCLEOTIDE SEQUENCE</scope>
    <source>
        <strain evidence="7">JCM 30804</strain>
    </source>
</reference>
<feature type="transmembrane region" description="Helical" evidence="2">
    <location>
        <begin position="157"/>
        <end position="177"/>
    </location>
</feature>
<dbReference type="PROSITE" id="PS50887">
    <property type="entry name" value="GGDEF"/>
    <property type="match status" value="1"/>
</dbReference>
<comment type="cofactor">
    <cofactor evidence="1">
        <name>Mg(2+)</name>
        <dbReference type="ChEBI" id="CHEBI:18420"/>
    </cofactor>
</comment>
<dbReference type="InterPro" id="IPR043128">
    <property type="entry name" value="Rev_trsase/Diguanyl_cyclase"/>
</dbReference>
<dbReference type="InterPro" id="IPR013767">
    <property type="entry name" value="PAS_fold"/>
</dbReference>
<dbReference type="InterPro" id="IPR035965">
    <property type="entry name" value="PAS-like_dom_sf"/>
</dbReference>
<dbReference type="SMART" id="SM00267">
    <property type="entry name" value="GGDEF"/>
    <property type="match status" value="1"/>
</dbReference>
<dbReference type="AlphaFoldDB" id="A0A917N714"/>
<dbReference type="InterPro" id="IPR052155">
    <property type="entry name" value="Biofilm_reg_signaling"/>
</dbReference>
<keyword evidence="8" id="KW-1185">Reference proteome</keyword>
<proteinExistence type="predicted"/>
<dbReference type="InterPro" id="IPR001633">
    <property type="entry name" value="EAL_dom"/>
</dbReference>
<evidence type="ECO:0000259" key="5">
    <source>
        <dbReference type="PROSITE" id="PS50883"/>
    </source>
</evidence>
<feature type="domain" description="PAS" evidence="3">
    <location>
        <begin position="297"/>
        <end position="368"/>
    </location>
</feature>
<feature type="transmembrane region" description="Helical" evidence="2">
    <location>
        <begin position="118"/>
        <end position="137"/>
    </location>
</feature>
<dbReference type="CDD" id="cd01949">
    <property type="entry name" value="GGDEF"/>
    <property type="match status" value="1"/>
</dbReference>
<dbReference type="InterPro" id="IPR000700">
    <property type="entry name" value="PAS-assoc_C"/>
</dbReference>
<dbReference type="Proteomes" id="UP000613743">
    <property type="component" value="Unassembled WGS sequence"/>
</dbReference>
<protein>
    <recommendedName>
        <fullName evidence="9">EAL domain-containing protein</fullName>
    </recommendedName>
</protein>
<dbReference type="Pfam" id="PF00989">
    <property type="entry name" value="PAS"/>
    <property type="match status" value="1"/>
</dbReference>
<dbReference type="SUPFAM" id="SSF55073">
    <property type="entry name" value="Nucleotide cyclase"/>
    <property type="match status" value="1"/>
</dbReference>
<dbReference type="GO" id="GO:0006355">
    <property type="term" value="P:regulation of DNA-templated transcription"/>
    <property type="evidence" value="ECO:0007669"/>
    <property type="project" value="InterPro"/>
</dbReference>
<feature type="domain" description="PAC" evidence="4">
    <location>
        <begin position="371"/>
        <end position="421"/>
    </location>
</feature>
<dbReference type="SMART" id="SM00052">
    <property type="entry name" value="EAL"/>
    <property type="match status" value="1"/>
</dbReference>
<dbReference type="PANTHER" id="PTHR44757:SF4">
    <property type="entry name" value="DIGUANYLATE CYCLASE DGCE-RELATED"/>
    <property type="match status" value="1"/>
</dbReference>
<dbReference type="PANTHER" id="PTHR44757">
    <property type="entry name" value="DIGUANYLATE CYCLASE DGCP"/>
    <property type="match status" value="1"/>
</dbReference>
<keyword evidence="2" id="KW-0472">Membrane</keyword>
<feature type="domain" description="EAL" evidence="5">
    <location>
        <begin position="726"/>
        <end position="981"/>
    </location>
</feature>
<dbReference type="SUPFAM" id="SSF55785">
    <property type="entry name" value="PYP-like sensor domain (PAS domain)"/>
    <property type="match status" value="2"/>
</dbReference>
<comment type="caution">
    <text evidence="7">The sequence shown here is derived from an EMBL/GenBank/DDBJ whole genome shotgun (WGS) entry which is preliminary data.</text>
</comment>
<dbReference type="FunFam" id="3.30.70.270:FF:000001">
    <property type="entry name" value="Diguanylate cyclase domain protein"/>
    <property type="match status" value="1"/>
</dbReference>
<name>A0A917N714_9GAMM</name>
<feature type="transmembrane region" description="Helical" evidence="2">
    <location>
        <begin position="31"/>
        <end position="47"/>
    </location>
</feature>
<feature type="transmembrane region" description="Helical" evidence="2">
    <location>
        <begin position="214"/>
        <end position="247"/>
    </location>
</feature>
<dbReference type="SMART" id="SM00086">
    <property type="entry name" value="PAC"/>
    <property type="match status" value="2"/>
</dbReference>
<dbReference type="InterPro" id="IPR000014">
    <property type="entry name" value="PAS"/>
</dbReference>
<dbReference type="NCBIfam" id="TIGR00229">
    <property type="entry name" value="sensory_box"/>
    <property type="match status" value="2"/>
</dbReference>
<dbReference type="PROSITE" id="PS50112">
    <property type="entry name" value="PAS"/>
    <property type="match status" value="2"/>
</dbReference>
<evidence type="ECO:0000313" key="7">
    <source>
        <dbReference type="EMBL" id="GGI71582.1"/>
    </source>
</evidence>
<feature type="transmembrane region" description="Helical" evidence="2">
    <location>
        <begin position="83"/>
        <end position="102"/>
    </location>
</feature>
<dbReference type="InterPro" id="IPR001610">
    <property type="entry name" value="PAC"/>
</dbReference>
<dbReference type="RefSeq" id="WP_188917679.1">
    <property type="nucleotide sequence ID" value="NZ_BMPZ01000001.1"/>
</dbReference>
<dbReference type="PROSITE" id="PS50113">
    <property type="entry name" value="PAC"/>
    <property type="match status" value="2"/>
</dbReference>
<dbReference type="CDD" id="cd00130">
    <property type="entry name" value="PAS"/>
    <property type="match status" value="2"/>
</dbReference>
<reference evidence="7" key="1">
    <citation type="journal article" date="2014" name="Int. J. Syst. Evol. Microbiol.">
        <title>Complete genome sequence of Corynebacterium casei LMG S-19264T (=DSM 44701T), isolated from a smear-ripened cheese.</title>
        <authorList>
            <consortium name="US DOE Joint Genome Institute (JGI-PGF)"/>
            <person name="Walter F."/>
            <person name="Albersmeier A."/>
            <person name="Kalinowski J."/>
            <person name="Ruckert C."/>
        </authorList>
    </citation>
    <scope>NUCLEOTIDE SEQUENCE</scope>
    <source>
        <strain evidence="7">JCM 30804</strain>
    </source>
</reference>
<dbReference type="CDD" id="cd01948">
    <property type="entry name" value="EAL"/>
    <property type="match status" value="1"/>
</dbReference>
<evidence type="ECO:0000259" key="3">
    <source>
        <dbReference type="PROSITE" id="PS50112"/>
    </source>
</evidence>
<dbReference type="InterPro" id="IPR000160">
    <property type="entry name" value="GGDEF_dom"/>
</dbReference>
<feature type="domain" description="GGDEF" evidence="6">
    <location>
        <begin position="584"/>
        <end position="717"/>
    </location>
</feature>
<keyword evidence="2" id="KW-0812">Transmembrane</keyword>
<dbReference type="GO" id="GO:0003824">
    <property type="term" value="F:catalytic activity"/>
    <property type="evidence" value="ECO:0007669"/>
    <property type="project" value="UniProtKB-ARBA"/>
</dbReference>
<organism evidence="7 8">
    <name type="scientific">Shewanella gelidii</name>
    <dbReference type="NCBI Taxonomy" id="1642821"/>
    <lineage>
        <taxon>Bacteria</taxon>
        <taxon>Pseudomonadati</taxon>
        <taxon>Pseudomonadota</taxon>
        <taxon>Gammaproteobacteria</taxon>
        <taxon>Alteromonadales</taxon>
        <taxon>Shewanellaceae</taxon>
        <taxon>Shewanella</taxon>
    </lineage>
</organism>
<dbReference type="Pfam" id="PF13426">
    <property type="entry name" value="PAS_9"/>
    <property type="match status" value="1"/>
</dbReference>
<dbReference type="SUPFAM" id="SSF141868">
    <property type="entry name" value="EAL domain-like"/>
    <property type="match status" value="1"/>
</dbReference>
<dbReference type="EMBL" id="BMPZ01000001">
    <property type="protein sequence ID" value="GGI71582.1"/>
    <property type="molecule type" value="Genomic_DNA"/>
</dbReference>